<gene>
    <name evidence="1" type="ORF">ACFSCX_17695</name>
</gene>
<proteinExistence type="predicted"/>
<dbReference type="CDD" id="cd12870">
    <property type="entry name" value="MqsA"/>
    <property type="match status" value="1"/>
</dbReference>
<dbReference type="EMBL" id="JBHUEM010000045">
    <property type="protein sequence ID" value="MFD1738360.1"/>
    <property type="molecule type" value="Genomic_DNA"/>
</dbReference>
<evidence type="ECO:0000313" key="1">
    <source>
        <dbReference type="EMBL" id="MFD1738360.1"/>
    </source>
</evidence>
<dbReference type="InterPro" id="IPR022453">
    <property type="entry name" value="Znf_MqsA-type"/>
</dbReference>
<organism evidence="1 2">
    <name type="scientific">Bacillus salitolerans</name>
    <dbReference type="NCBI Taxonomy" id="1437434"/>
    <lineage>
        <taxon>Bacteria</taxon>
        <taxon>Bacillati</taxon>
        <taxon>Bacillota</taxon>
        <taxon>Bacilli</taxon>
        <taxon>Bacillales</taxon>
        <taxon>Bacillaceae</taxon>
        <taxon>Bacillus</taxon>
    </lineage>
</organism>
<evidence type="ECO:0000313" key="2">
    <source>
        <dbReference type="Proteomes" id="UP001597214"/>
    </source>
</evidence>
<dbReference type="RefSeq" id="WP_377929571.1">
    <property type="nucleotide sequence ID" value="NZ_JBHUEM010000045.1"/>
</dbReference>
<accession>A0ABW4LTB9</accession>
<keyword evidence="2" id="KW-1185">Reference proteome</keyword>
<dbReference type="NCBIfam" id="TIGR03829">
    <property type="entry name" value="YokU_near_AblA"/>
    <property type="match status" value="1"/>
</dbReference>
<dbReference type="Pfam" id="PF14122">
    <property type="entry name" value="YokU"/>
    <property type="match status" value="1"/>
</dbReference>
<protein>
    <submittedName>
        <fullName evidence="1">YokU family protein</fullName>
    </submittedName>
</protein>
<reference evidence="2" key="1">
    <citation type="journal article" date="2019" name="Int. J. Syst. Evol. Microbiol.">
        <title>The Global Catalogue of Microorganisms (GCM) 10K type strain sequencing project: providing services to taxonomists for standard genome sequencing and annotation.</title>
        <authorList>
            <consortium name="The Broad Institute Genomics Platform"/>
            <consortium name="The Broad Institute Genome Sequencing Center for Infectious Disease"/>
            <person name="Wu L."/>
            <person name="Ma J."/>
        </authorList>
    </citation>
    <scope>NUCLEOTIDE SEQUENCE [LARGE SCALE GENOMIC DNA]</scope>
    <source>
        <strain evidence="2">CCUG 49339</strain>
    </source>
</reference>
<comment type="caution">
    <text evidence="1">The sequence shown here is derived from an EMBL/GenBank/DDBJ whole genome shotgun (WGS) entry which is preliminary data.</text>
</comment>
<dbReference type="InterPro" id="IPR022451">
    <property type="entry name" value="CHP03829_YokU"/>
</dbReference>
<sequence>MKCEWCGSPHTRHSENTVYWELPDGSRAIIITNTPCIICLTCEMKYQAESKIDEIEEQLMLINTKELPNEMTYEELMNYPRWLKKNYFGGT</sequence>
<dbReference type="NCBIfam" id="TIGR03831">
    <property type="entry name" value="YgiT_finger"/>
    <property type="match status" value="1"/>
</dbReference>
<name>A0ABW4LTB9_9BACI</name>
<dbReference type="Proteomes" id="UP001597214">
    <property type="component" value="Unassembled WGS sequence"/>
</dbReference>